<dbReference type="SUPFAM" id="SSF46894">
    <property type="entry name" value="C-terminal effector domain of the bipartite response regulators"/>
    <property type="match status" value="1"/>
</dbReference>
<dbReference type="EMBL" id="AP011115">
    <property type="protein sequence ID" value="BAH51048.1"/>
    <property type="molecule type" value="Genomic_DNA"/>
</dbReference>
<dbReference type="GO" id="GO:0006355">
    <property type="term" value="P:regulation of DNA-templated transcription"/>
    <property type="evidence" value="ECO:0007669"/>
    <property type="project" value="InterPro"/>
</dbReference>
<dbReference type="GO" id="GO:0003677">
    <property type="term" value="F:DNA binding"/>
    <property type="evidence" value="ECO:0007669"/>
    <property type="project" value="InterPro"/>
</dbReference>
<evidence type="ECO:0000313" key="4">
    <source>
        <dbReference type="Proteomes" id="UP000002212"/>
    </source>
</evidence>
<evidence type="ECO:0000313" key="3">
    <source>
        <dbReference type="EMBL" id="BAH51048.1"/>
    </source>
</evidence>
<gene>
    <name evidence="3" type="ordered locus">ROP_28010</name>
</gene>
<feature type="region of interest" description="Disordered" evidence="1">
    <location>
        <begin position="1"/>
        <end position="27"/>
    </location>
</feature>
<dbReference type="AlphaFoldDB" id="C1B5C2"/>
<dbReference type="Gene3D" id="1.10.10.10">
    <property type="entry name" value="Winged helix-like DNA-binding domain superfamily/Winged helix DNA-binding domain"/>
    <property type="match status" value="1"/>
</dbReference>
<evidence type="ECO:0000259" key="2">
    <source>
        <dbReference type="SMART" id="SM00421"/>
    </source>
</evidence>
<dbReference type="InterPro" id="IPR000792">
    <property type="entry name" value="Tscrpt_reg_LuxR_C"/>
</dbReference>
<feature type="domain" description="HTH luxR-type" evidence="2">
    <location>
        <begin position="25"/>
        <end position="82"/>
    </location>
</feature>
<dbReference type="PATRIC" id="fig|632772.20.peg.2925"/>
<dbReference type="HOGENOM" id="CLU_2466966_0_0_11"/>
<dbReference type="KEGG" id="rop:ROP_28010"/>
<name>C1B5C2_RHOOB</name>
<accession>C1B5C2</accession>
<organism evidence="3 4">
    <name type="scientific">Rhodococcus opacus (strain B4)</name>
    <dbReference type="NCBI Taxonomy" id="632772"/>
    <lineage>
        <taxon>Bacteria</taxon>
        <taxon>Bacillati</taxon>
        <taxon>Actinomycetota</taxon>
        <taxon>Actinomycetes</taxon>
        <taxon>Mycobacteriales</taxon>
        <taxon>Nocardiaceae</taxon>
        <taxon>Rhodococcus</taxon>
    </lineage>
</organism>
<dbReference type="Proteomes" id="UP000002212">
    <property type="component" value="Chromosome"/>
</dbReference>
<dbReference type="InterPro" id="IPR016032">
    <property type="entry name" value="Sig_transdc_resp-reg_C-effctor"/>
</dbReference>
<reference evidence="3 4" key="1">
    <citation type="submission" date="2009-03" db="EMBL/GenBank/DDBJ databases">
        <title>Comparison of the complete genome sequences of Rhodococcus erythropolis PR4 and Rhodococcus opacus B4.</title>
        <authorList>
            <person name="Takarada H."/>
            <person name="Sekine M."/>
            <person name="Hosoyama A."/>
            <person name="Yamada R."/>
            <person name="Fujisawa T."/>
            <person name="Omata S."/>
            <person name="Shimizu A."/>
            <person name="Tsukatani N."/>
            <person name="Tanikawa S."/>
            <person name="Fujita N."/>
            <person name="Harayama S."/>
        </authorList>
    </citation>
    <scope>NUCLEOTIDE SEQUENCE [LARGE SCALE GENOMIC DNA]</scope>
    <source>
        <strain evidence="3 4">B4</strain>
    </source>
</reference>
<evidence type="ECO:0000256" key="1">
    <source>
        <dbReference type="SAM" id="MobiDB-lite"/>
    </source>
</evidence>
<sequence>MTKRRSIGPFHAQPPSTSDQAIGASTRLTKRERQVAALIAEGLTKSGHRCPPGDPFRTAQGHVEHILTKLGITSRTQVAAWVVDRTHD</sequence>
<dbReference type="PRINTS" id="PR00038">
    <property type="entry name" value="HTHLUXR"/>
</dbReference>
<protein>
    <submittedName>
        <fullName evidence="3">Putative LuxR family transcriptional regulator</fullName>
    </submittedName>
</protein>
<proteinExistence type="predicted"/>
<dbReference type="SMART" id="SM00421">
    <property type="entry name" value="HTH_LUXR"/>
    <property type="match status" value="1"/>
</dbReference>
<dbReference type="STRING" id="632772.ROP_28010"/>
<dbReference type="InterPro" id="IPR036388">
    <property type="entry name" value="WH-like_DNA-bd_sf"/>
</dbReference>